<evidence type="ECO:0000313" key="2">
    <source>
        <dbReference type="EMBL" id="VDP93244.1"/>
    </source>
</evidence>
<keyword evidence="3" id="KW-1185">Reference proteome</keyword>
<feature type="compositionally biased region" description="Polar residues" evidence="1">
    <location>
        <begin position="9"/>
        <end position="41"/>
    </location>
</feature>
<gene>
    <name evidence="2" type="ORF">ECPE_LOCUS15972</name>
</gene>
<dbReference type="EMBL" id="UZAN01062494">
    <property type="protein sequence ID" value="VDP93244.1"/>
    <property type="molecule type" value="Genomic_DNA"/>
</dbReference>
<organism evidence="4">
    <name type="scientific">Echinostoma caproni</name>
    <dbReference type="NCBI Taxonomy" id="27848"/>
    <lineage>
        <taxon>Eukaryota</taxon>
        <taxon>Metazoa</taxon>
        <taxon>Spiralia</taxon>
        <taxon>Lophotrochozoa</taxon>
        <taxon>Platyhelminthes</taxon>
        <taxon>Trematoda</taxon>
        <taxon>Digenea</taxon>
        <taxon>Plagiorchiida</taxon>
        <taxon>Echinostomata</taxon>
        <taxon>Echinostomatoidea</taxon>
        <taxon>Echinostomatidae</taxon>
        <taxon>Echinostoma</taxon>
    </lineage>
</organism>
<sequence length="141" mass="15615">MPGLEQRIQETTQGQSTVVPQNQTFGKKQNNSSTKPTTHGSVRQPVRRAGQLNRNKTNLKGIRENGRNPKSKNNGRIAHPQPTGFQLGAPPNGFKAAVGRLEKLAIRIGLQRAKAAHRDPEAPSVLRVYPRQDVQRDNLRS</sequence>
<feature type="region of interest" description="Disordered" evidence="1">
    <location>
        <begin position="1"/>
        <end position="91"/>
    </location>
</feature>
<reference evidence="2 3" key="2">
    <citation type="submission" date="2018-11" db="EMBL/GenBank/DDBJ databases">
        <authorList>
            <consortium name="Pathogen Informatics"/>
        </authorList>
    </citation>
    <scope>NUCLEOTIDE SEQUENCE [LARGE SCALE GENOMIC DNA]</scope>
    <source>
        <strain evidence="2 3">Egypt</strain>
    </source>
</reference>
<dbReference type="Proteomes" id="UP000272942">
    <property type="component" value="Unassembled WGS sequence"/>
</dbReference>
<feature type="region of interest" description="Disordered" evidence="1">
    <location>
        <begin position="112"/>
        <end position="141"/>
    </location>
</feature>
<evidence type="ECO:0000313" key="4">
    <source>
        <dbReference type="WBParaSite" id="ECPE_0001601301-mRNA-1"/>
    </source>
</evidence>
<reference evidence="4" key="1">
    <citation type="submission" date="2016-06" db="UniProtKB">
        <authorList>
            <consortium name="WormBaseParasite"/>
        </authorList>
    </citation>
    <scope>IDENTIFICATION</scope>
</reference>
<evidence type="ECO:0000256" key="1">
    <source>
        <dbReference type="SAM" id="MobiDB-lite"/>
    </source>
</evidence>
<name>A0A183B9T8_9TREM</name>
<dbReference type="WBParaSite" id="ECPE_0001601301-mRNA-1">
    <property type="protein sequence ID" value="ECPE_0001601301-mRNA-1"/>
    <property type="gene ID" value="ECPE_0001601301"/>
</dbReference>
<accession>A0A183B9T8</accession>
<proteinExistence type="predicted"/>
<dbReference type="AlphaFoldDB" id="A0A183B9T8"/>
<evidence type="ECO:0000313" key="3">
    <source>
        <dbReference type="Proteomes" id="UP000272942"/>
    </source>
</evidence>
<protein>
    <submittedName>
        <fullName evidence="4">Reverse transcriptase domain-containing protein</fullName>
    </submittedName>
</protein>